<comment type="subcellular location">
    <subcellularLocation>
        <location evidence="1">Cell membrane</location>
    </subcellularLocation>
</comment>
<feature type="transmembrane region" description="Helical" evidence="4">
    <location>
        <begin position="228"/>
        <end position="251"/>
    </location>
</feature>
<dbReference type="SMART" id="SM00471">
    <property type="entry name" value="HDc"/>
    <property type="match status" value="1"/>
</dbReference>
<reference evidence="8 9" key="1">
    <citation type="submission" date="2019-03" db="EMBL/GenBank/DDBJ databases">
        <authorList>
            <person name="He R.-H."/>
        </authorList>
    </citation>
    <scope>NUCLEOTIDE SEQUENCE [LARGE SCALE GENOMIC DNA]</scope>
    <source>
        <strain evidence="9">SH 714</strain>
    </source>
</reference>
<feature type="domain" description="HAMP" evidence="5">
    <location>
        <begin position="252"/>
        <end position="303"/>
    </location>
</feature>
<evidence type="ECO:0000313" key="8">
    <source>
        <dbReference type="EMBL" id="TFB19637.1"/>
    </source>
</evidence>
<dbReference type="InterPro" id="IPR037522">
    <property type="entry name" value="HD_GYP_dom"/>
</dbReference>
<feature type="transmembrane region" description="Helical" evidence="4">
    <location>
        <begin position="108"/>
        <end position="128"/>
    </location>
</feature>
<evidence type="ECO:0000259" key="6">
    <source>
        <dbReference type="PROSITE" id="PS51831"/>
    </source>
</evidence>
<dbReference type="SUPFAM" id="SSF109604">
    <property type="entry name" value="HD-domain/PDEase-like"/>
    <property type="match status" value="1"/>
</dbReference>
<dbReference type="PANTHER" id="PTHR43155:SF2">
    <property type="entry name" value="CYCLIC DI-GMP PHOSPHODIESTERASE PA4108"/>
    <property type="match status" value="1"/>
</dbReference>
<dbReference type="GO" id="GO:0007165">
    <property type="term" value="P:signal transduction"/>
    <property type="evidence" value="ECO:0007669"/>
    <property type="project" value="InterPro"/>
</dbReference>
<dbReference type="Pfam" id="PF13487">
    <property type="entry name" value="HD_5"/>
    <property type="match status" value="1"/>
</dbReference>
<comment type="caution">
    <text evidence="8">The sequence shown here is derived from an EMBL/GenBank/DDBJ whole genome shotgun (WGS) entry which is preliminary data.</text>
</comment>
<dbReference type="OrthoDB" id="9759601at2"/>
<dbReference type="PANTHER" id="PTHR43155">
    <property type="entry name" value="CYCLIC DI-GMP PHOSPHODIESTERASE PA4108-RELATED"/>
    <property type="match status" value="1"/>
</dbReference>
<evidence type="ECO:0000256" key="3">
    <source>
        <dbReference type="ARBA" id="ARBA00023136"/>
    </source>
</evidence>
<evidence type="ECO:0000259" key="7">
    <source>
        <dbReference type="PROSITE" id="PS51832"/>
    </source>
</evidence>
<keyword evidence="4" id="KW-1133">Transmembrane helix</keyword>
<gene>
    <name evidence="8" type="ORF">E3U55_10085</name>
</gene>
<dbReference type="PROSITE" id="PS50885">
    <property type="entry name" value="HAMP"/>
    <property type="match status" value="1"/>
</dbReference>
<feature type="transmembrane region" description="Helical" evidence="4">
    <location>
        <begin position="196"/>
        <end position="216"/>
    </location>
</feature>
<keyword evidence="9" id="KW-1185">Reference proteome</keyword>
<dbReference type="PROSITE" id="PS51831">
    <property type="entry name" value="HD"/>
    <property type="match status" value="1"/>
</dbReference>
<dbReference type="GO" id="GO:0005886">
    <property type="term" value="C:plasma membrane"/>
    <property type="evidence" value="ECO:0007669"/>
    <property type="project" value="UniProtKB-SubCell"/>
</dbReference>
<feature type="transmembrane region" description="Helical" evidence="4">
    <location>
        <begin position="42"/>
        <end position="59"/>
    </location>
</feature>
<dbReference type="Gene3D" id="6.10.340.10">
    <property type="match status" value="1"/>
</dbReference>
<keyword evidence="3 4" id="KW-0472">Membrane</keyword>
<feature type="domain" description="HD-GYP" evidence="7">
    <location>
        <begin position="305"/>
        <end position="503"/>
    </location>
</feature>
<evidence type="ECO:0000259" key="5">
    <source>
        <dbReference type="PROSITE" id="PS50885"/>
    </source>
</evidence>
<organism evidence="8 9">
    <name type="scientific">Filobacillus milosensis</name>
    <dbReference type="NCBI Taxonomy" id="94137"/>
    <lineage>
        <taxon>Bacteria</taxon>
        <taxon>Bacillati</taxon>
        <taxon>Bacillota</taxon>
        <taxon>Bacilli</taxon>
        <taxon>Bacillales</taxon>
        <taxon>Bacillaceae</taxon>
        <taxon>Filobacillus</taxon>
    </lineage>
</organism>
<accession>A0A4Y8IG88</accession>
<evidence type="ECO:0000313" key="9">
    <source>
        <dbReference type="Proteomes" id="UP000297975"/>
    </source>
</evidence>
<feature type="domain" description="HD" evidence="6">
    <location>
        <begin position="327"/>
        <end position="452"/>
    </location>
</feature>
<dbReference type="EMBL" id="SOPW01000010">
    <property type="protein sequence ID" value="TFB19637.1"/>
    <property type="molecule type" value="Genomic_DNA"/>
</dbReference>
<dbReference type="CDD" id="cd00077">
    <property type="entry name" value="HDc"/>
    <property type="match status" value="1"/>
</dbReference>
<protein>
    <submittedName>
        <fullName evidence="8">HD-GYP domain-containing protein</fullName>
    </submittedName>
</protein>
<dbReference type="InterPro" id="IPR003607">
    <property type="entry name" value="HD/PDEase_dom"/>
</dbReference>
<dbReference type="AlphaFoldDB" id="A0A4Y8IG88"/>
<dbReference type="Gene3D" id="1.10.3210.10">
    <property type="entry name" value="Hypothetical protein af1432"/>
    <property type="match status" value="1"/>
</dbReference>
<dbReference type="CDD" id="cd06225">
    <property type="entry name" value="HAMP"/>
    <property type="match status" value="1"/>
</dbReference>
<dbReference type="Proteomes" id="UP000297975">
    <property type="component" value="Unassembled WGS sequence"/>
</dbReference>
<dbReference type="InterPro" id="IPR003660">
    <property type="entry name" value="HAMP_dom"/>
</dbReference>
<feature type="transmembrane region" description="Helical" evidence="4">
    <location>
        <begin position="12"/>
        <end position="36"/>
    </location>
</feature>
<keyword evidence="2" id="KW-1003">Cell membrane</keyword>
<evidence type="ECO:0000256" key="4">
    <source>
        <dbReference type="SAM" id="Phobius"/>
    </source>
</evidence>
<keyword evidence="4" id="KW-0812">Transmembrane</keyword>
<sequence length="504" mass="57078">MELYNRFTKTLLINYFIGSVIAVGGIGGVFIFNTLTLTQTDIVVLLIILILSIIVMFIAEYRQFTKDVHPIKQVYSSEAPSLSTIEAGFVAANKLPWLTVKRVMGPHWLGLSFPAIGLALLSINIGLLSLPYRYVLFAFIGSLLVAGMHALIEFYLTMNAVHIVTKHMVKLAKSHYNHSLSLNGDVLISLKQKFQFSTIFIGIFPLLLFSLASQIRLEEVSESIIFNYWEWAVVILIINVVFASFASYLLFKGIDQPMQQLQHDMKSVQDGEFVKTDELYSDEFSRLTYGFNHMVESIKERDEMNQNLSESLITTLAAALDAKDPYTAGHSYRVSEYSVEIGKRANLSKDQLTNLRKSALLHDIGKIGINDSILLKDGKLSDEEFDEIKKHPIYGYDILTQVKPIEKVIPYLEGVRHHHERYDGGGYPDGLKGEQIPLFGRIMAVADAFDAMTSDRPYRKGFTQEKALSILKEGKGTQWDAEFVDLFLEYMYEDEPTLRKLPLK</sequence>
<proteinExistence type="predicted"/>
<dbReference type="InterPro" id="IPR006674">
    <property type="entry name" value="HD_domain"/>
</dbReference>
<feature type="transmembrane region" description="Helical" evidence="4">
    <location>
        <begin position="134"/>
        <end position="156"/>
    </location>
</feature>
<dbReference type="PROSITE" id="PS51832">
    <property type="entry name" value="HD_GYP"/>
    <property type="match status" value="1"/>
</dbReference>
<evidence type="ECO:0000256" key="1">
    <source>
        <dbReference type="ARBA" id="ARBA00004236"/>
    </source>
</evidence>
<name>A0A4Y8IG88_9BACI</name>
<dbReference type="RefSeq" id="WP_134340435.1">
    <property type="nucleotide sequence ID" value="NZ_SOPW01000010.1"/>
</dbReference>
<evidence type="ECO:0000256" key="2">
    <source>
        <dbReference type="ARBA" id="ARBA00022475"/>
    </source>
</evidence>